<dbReference type="InterPro" id="IPR036017">
    <property type="entry name" value="TCB1D9/TCB1D9B_PH-GRAM2"/>
</dbReference>
<evidence type="ECO:0000256" key="2">
    <source>
        <dbReference type="ARBA" id="ARBA00022737"/>
    </source>
</evidence>
<dbReference type="CDD" id="cd13354">
    <property type="entry name" value="PH-GRAM2_TCB1D9_TCB1D9B"/>
    <property type="match status" value="1"/>
</dbReference>
<dbReference type="EMBL" id="ACPB03021630">
    <property type="status" value="NOT_ANNOTATED_CDS"/>
    <property type="molecule type" value="Genomic_DNA"/>
</dbReference>
<dbReference type="Gene3D" id="1.10.238.10">
    <property type="entry name" value="EF-hand"/>
    <property type="match status" value="1"/>
</dbReference>
<dbReference type="eggNOG" id="KOG4347">
    <property type="taxonomic scope" value="Eukaryota"/>
</dbReference>
<dbReference type="FunFam" id="1.10.472.80:FF:000049">
    <property type="entry name" value="Uncharacterized protein, isoform B"/>
    <property type="match status" value="1"/>
</dbReference>
<sequence>MWVKPEEILLTSTLWATEKSSIYFVLQRRRGHGKGNRSLSGFFVGTIDSIFDTKPPPYRILHQTPTSDVYYMISCSLTLSEIQKDWDWLHENLDELSNFEKEEEVTSYVLSKIESMIATSQQLPDCEDKDSKSHREQTRKFRQLFHVPADDKLVSHYSCSHWKGKIPYQGWLYLSMQHMCFYAFILGKERKIIVRWSDVTNLQRSNNLVFPESIVVSTRDKEYYFSTFLHLGETFKLMEQLVNLTMKQLIEEKTGFNEDKDLLRKLSKNVSKKQSFIKRDLDARASSEAYRLKFRLPASEKLDGSTEGSLWTPYNKTNVWGRIYVSHNYVCFESRVKNLVSVVIPLRDVAQVEGQNSSTNTSVTQSVVITTETGVRPTFLFSQIHDREFFMTKISTFLADIKNAKSKGAAEKVPADIQLEENDEWDPEPPMRTKFKTELPREVQAQEEVKTKQWELHFDEYGRGVSMYKTTELVRLVLQGIPDSVRRELWLIFSGAWNVKLSHPTEYKTMVSRGLGKTCTANDEIERDLHRSLPEHPAFQTKVGIDALRRVLTAYAARNPQIGYCQAMNIVTSVLLIYCSEEESFWLLVCLCEHLLPDYYNTKVVGALVDQEVLDDLVADHLPHLHLALKQLGMIKMISLSWFLTIFLSVMPYSSAVNIMDCFFYDGAKAIFQVALTVLEANQDKLLDCSDDGEAMQVLTTYLSGVYNEQNNKHPIVKDGETINKSISVQTLLYDAYSKYGSITAEGIEGLRTKHRLKVVQNLEDSLGRNIVKSVQSLGFFTHDELLDLVSFIREELVSRRKPDEKYDPSLPPYEAYRIDFDLFKLLFGGVCPWGKGPNAEDIAARLFRLMDCNSDGILNVKEVVTSLGLTCVADITVRLRLFFILHLPPILPTSELKTPPSSADGAEIASEAVEFFEEGSFSLGSSSTDSTPILERGNSQAGEELSWEVKSMSSLRGMITSELNKSSNRSLPNMKQPHFIAMWRTIYDIMQHKLGDEELYHSLATVGTLLFRLGDVGKSFYVARDESNESLVAAGEQWLEKNAMIPDHNGNPGQEAEWSIAIEQFLATTLTGQPIVDFFSTKIDLKASLQNLRKSRFLFVQNTGEIL</sequence>
<dbReference type="EnsemblMetazoa" id="RPRC006836-RA">
    <property type="protein sequence ID" value="RPRC006836-PA"/>
    <property type="gene ID" value="RPRC006836"/>
</dbReference>
<keyword evidence="2" id="KW-0677">Repeat</keyword>
<dbReference type="PROSITE" id="PS50222">
    <property type="entry name" value="EF_HAND_2"/>
    <property type="match status" value="1"/>
</dbReference>
<dbReference type="HOGENOM" id="CLU_003535_0_1_1"/>
<dbReference type="FunFam" id="1.10.8.270:FF:000002">
    <property type="entry name" value="TBC1 domain family member 9B"/>
    <property type="match status" value="1"/>
</dbReference>
<dbReference type="InterPro" id="IPR002048">
    <property type="entry name" value="EF_hand_dom"/>
</dbReference>
<dbReference type="InterPro" id="IPR011993">
    <property type="entry name" value="PH-like_dom_sf"/>
</dbReference>
<reference evidence="5" key="1">
    <citation type="submission" date="2015-05" db="UniProtKB">
        <authorList>
            <consortium name="EnsemblMetazoa"/>
        </authorList>
    </citation>
    <scope>IDENTIFICATION</scope>
</reference>
<dbReference type="InterPro" id="IPR018247">
    <property type="entry name" value="EF_Hand_1_Ca_BS"/>
</dbReference>
<dbReference type="Pfam" id="PF00566">
    <property type="entry name" value="RabGAP-TBC"/>
    <property type="match status" value="1"/>
</dbReference>
<keyword evidence="6" id="KW-1185">Reference proteome</keyword>
<accession>T1HS16</accession>
<evidence type="ECO:0000313" key="6">
    <source>
        <dbReference type="Proteomes" id="UP000015103"/>
    </source>
</evidence>
<dbReference type="SMART" id="SM00164">
    <property type="entry name" value="TBC"/>
    <property type="match status" value="1"/>
</dbReference>
<dbReference type="EMBL" id="ACPB03021631">
    <property type="status" value="NOT_ANNOTATED_CDS"/>
    <property type="molecule type" value="Genomic_DNA"/>
</dbReference>
<keyword evidence="1" id="KW-0343">GTPase activation</keyword>
<dbReference type="Gene3D" id="1.10.8.270">
    <property type="entry name" value="putative rabgap domain of human tbc1 domain family member 14 like domains"/>
    <property type="match status" value="1"/>
</dbReference>
<protein>
    <submittedName>
        <fullName evidence="5">Ypt/rab gtpase activating protein</fullName>
    </submittedName>
</protein>
<dbReference type="GeneID" id="141454334"/>
<dbReference type="Pfam" id="PF02893">
    <property type="entry name" value="GRAM"/>
    <property type="match status" value="2"/>
</dbReference>
<dbReference type="Proteomes" id="UP000015103">
    <property type="component" value="Unassembled WGS sequence"/>
</dbReference>
<organism evidence="5 6">
    <name type="scientific">Rhodnius prolixus</name>
    <name type="common">Triatomid bug</name>
    <dbReference type="NCBI Taxonomy" id="13249"/>
    <lineage>
        <taxon>Eukaryota</taxon>
        <taxon>Metazoa</taxon>
        <taxon>Ecdysozoa</taxon>
        <taxon>Arthropoda</taxon>
        <taxon>Hexapoda</taxon>
        <taxon>Insecta</taxon>
        <taxon>Pterygota</taxon>
        <taxon>Neoptera</taxon>
        <taxon>Paraneoptera</taxon>
        <taxon>Hemiptera</taxon>
        <taxon>Heteroptera</taxon>
        <taxon>Panheteroptera</taxon>
        <taxon>Cimicomorpha</taxon>
        <taxon>Reduviidae</taxon>
        <taxon>Triatominae</taxon>
        <taxon>Rhodnius</taxon>
    </lineage>
</organism>
<dbReference type="RefSeq" id="XP_073984546.1">
    <property type="nucleotide sequence ID" value="XM_074128445.1"/>
</dbReference>
<dbReference type="SMART" id="SM00568">
    <property type="entry name" value="GRAM"/>
    <property type="match status" value="2"/>
</dbReference>
<dbReference type="PANTHER" id="PTHR47666:SF1">
    <property type="entry name" value="PROTEIN VASCULAR ASSOCIATED DEATH 1, CHLOROPLASTIC"/>
    <property type="match status" value="1"/>
</dbReference>
<dbReference type="GO" id="GO:0003008">
    <property type="term" value="P:system process"/>
    <property type="evidence" value="ECO:0007669"/>
    <property type="project" value="UniProtKB-ARBA"/>
</dbReference>
<dbReference type="GO" id="GO:0005096">
    <property type="term" value="F:GTPase activator activity"/>
    <property type="evidence" value="ECO:0007669"/>
    <property type="project" value="UniProtKB-KW"/>
</dbReference>
<name>T1HS16_RHOPR</name>
<dbReference type="PROSITE" id="PS00018">
    <property type="entry name" value="EF_HAND_1"/>
    <property type="match status" value="1"/>
</dbReference>
<dbReference type="SUPFAM" id="SSF47923">
    <property type="entry name" value="Ypt/Rab-GAP domain of gyp1p"/>
    <property type="match status" value="2"/>
</dbReference>
<dbReference type="PANTHER" id="PTHR47666">
    <property type="entry name" value="PROTEIN VASCULAR ASSOCIATED DEATH 1, CHLOROPLASTIC"/>
    <property type="match status" value="1"/>
</dbReference>
<dbReference type="VEuPathDB" id="VectorBase:RPRC006836"/>
<dbReference type="InterPro" id="IPR004182">
    <property type="entry name" value="GRAM"/>
</dbReference>
<evidence type="ECO:0000313" key="5">
    <source>
        <dbReference type="EnsemblMetazoa" id="RPRC006836-PA"/>
    </source>
</evidence>
<dbReference type="PROSITE" id="PS50086">
    <property type="entry name" value="TBC_RABGAP"/>
    <property type="match status" value="1"/>
</dbReference>
<dbReference type="FunFam" id="2.30.29.30:FF:000013">
    <property type="entry name" value="Putative TBC1 domain family member 8B"/>
    <property type="match status" value="1"/>
</dbReference>
<dbReference type="Gene3D" id="2.30.29.30">
    <property type="entry name" value="Pleckstrin-homology domain (PH domain)/Phosphotyrosine-binding domain (PTB)"/>
    <property type="match status" value="2"/>
</dbReference>
<evidence type="ECO:0000259" key="3">
    <source>
        <dbReference type="PROSITE" id="PS50086"/>
    </source>
</evidence>
<dbReference type="FunCoup" id="T1HS16">
    <property type="interactions" value="951"/>
</dbReference>
<dbReference type="CDD" id="cd13351">
    <property type="entry name" value="PH-GRAM1_TCB1D9_TCB1D9B"/>
    <property type="match status" value="1"/>
</dbReference>
<dbReference type="InterPro" id="IPR000195">
    <property type="entry name" value="Rab-GAP-TBC_dom"/>
</dbReference>
<dbReference type="InterPro" id="IPR035969">
    <property type="entry name" value="Rab-GAP_TBC_sf"/>
</dbReference>
<dbReference type="STRING" id="13249.T1HS16"/>
<proteinExistence type="predicted"/>
<feature type="domain" description="Rab-GAP TBC" evidence="3">
    <location>
        <begin position="480"/>
        <end position="667"/>
    </location>
</feature>
<evidence type="ECO:0000259" key="4">
    <source>
        <dbReference type="PROSITE" id="PS50222"/>
    </source>
</evidence>
<evidence type="ECO:0000256" key="1">
    <source>
        <dbReference type="ARBA" id="ARBA00022468"/>
    </source>
</evidence>
<dbReference type="InParanoid" id="T1HS16"/>
<dbReference type="GO" id="GO:0005509">
    <property type="term" value="F:calcium ion binding"/>
    <property type="evidence" value="ECO:0007669"/>
    <property type="project" value="InterPro"/>
</dbReference>
<dbReference type="Gene3D" id="1.10.472.80">
    <property type="entry name" value="Ypt/Rab-GAP domain of gyp1p, domain 3"/>
    <property type="match status" value="1"/>
</dbReference>
<dbReference type="AlphaFoldDB" id="T1HS16"/>
<dbReference type="InterPro" id="IPR036014">
    <property type="entry name" value="TCB1D9/TCB1D9B_PH-GRAM1"/>
</dbReference>
<feature type="domain" description="EF-hand" evidence="4">
    <location>
        <begin position="839"/>
        <end position="874"/>
    </location>
</feature>